<evidence type="ECO:0000313" key="3">
    <source>
        <dbReference type="Proteomes" id="UP001595632"/>
    </source>
</evidence>
<evidence type="ECO:0000313" key="2">
    <source>
        <dbReference type="EMBL" id="MFC3143381.1"/>
    </source>
</evidence>
<keyword evidence="3" id="KW-1185">Reference proteome</keyword>
<keyword evidence="1" id="KW-1133">Transmembrane helix</keyword>
<sequence>MEDEKTALAGELALGLLEGEERRHALRQVARDPELRAAMQFWNARLSTLCDEDEVPEVAPPARVQRAIEASLWGDTVASRPGFLDALLAPENRGLVVAVVAAKVALLAWIFYLFF</sequence>
<gene>
    <name evidence="2" type="ORF">ACFOGP_11710</name>
</gene>
<organism evidence="2 3">
    <name type="scientific">Psychromarinibacter halotolerans</name>
    <dbReference type="NCBI Taxonomy" id="1775175"/>
    <lineage>
        <taxon>Bacteria</taxon>
        <taxon>Pseudomonadati</taxon>
        <taxon>Pseudomonadota</taxon>
        <taxon>Alphaproteobacteria</taxon>
        <taxon>Rhodobacterales</taxon>
        <taxon>Paracoccaceae</taxon>
        <taxon>Psychromarinibacter</taxon>
    </lineage>
</organism>
<dbReference type="RefSeq" id="WP_275630672.1">
    <property type="nucleotide sequence ID" value="NZ_JARGYD010000001.1"/>
</dbReference>
<comment type="caution">
    <text evidence="2">The sequence shown here is derived from an EMBL/GenBank/DDBJ whole genome shotgun (WGS) entry which is preliminary data.</text>
</comment>
<protein>
    <recommendedName>
        <fullName evidence="4">Anti-sigma factor</fullName>
    </recommendedName>
</protein>
<reference evidence="3" key="1">
    <citation type="journal article" date="2019" name="Int. J. Syst. Evol. Microbiol.">
        <title>The Global Catalogue of Microorganisms (GCM) 10K type strain sequencing project: providing services to taxonomists for standard genome sequencing and annotation.</title>
        <authorList>
            <consortium name="The Broad Institute Genomics Platform"/>
            <consortium name="The Broad Institute Genome Sequencing Center for Infectious Disease"/>
            <person name="Wu L."/>
            <person name="Ma J."/>
        </authorList>
    </citation>
    <scope>NUCLEOTIDE SEQUENCE [LARGE SCALE GENOMIC DNA]</scope>
    <source>
        <strain evidence="3">KCTC 52366</strain>
    </source>
</reference>
<name>A0ABV7GV38_9RHOB</name>
<dbReference type="EMBL" id="JBHRTB010000010">
    <property type="protein sequence ID" value="MFC3143381.1"/>
    <property type="molecule type" value="Genomic_DNA"/>
</dbReference>
<feature type="transmembrane region" description="Helical" evidence="1">
    <location>
        <begin position="94"/>
        <end position="114"/>
    </location>
</feature>
<keyword evidence="1" id="KW-0472">Membrane</keyword>
<dbReference type="Proteomes" id="UP001595632">
    <property type="component" value="Unassembled WGS sequence"/>
</dbReference>
<proteinExistence type="predicted"/>
<evidence type="ECO:0008006" key="4">
    <source>
        <dbReference type="Google" id="ProtNLM"/>
    </source>
</evidence>
<evidence type="ECO:0000256" key="1">
    <source>
        <dbReference type="SAM" id="Phobius"/>
    </source>
</evidence>
<keyword evidence="1" id="KW-0812">Transmembrane</keyword>
<accession>A0ABV7GV38</accession>